<feature type="domain" description="Cyclic nucleotide-binding" evidence="2">
    <location>
        <begin position="1"/>
        <end position="101"/>
    </location>
</feature>
<dbReference type="Proteomes" id="UP001178662">
    <property type="component" value="Chromosome"/>
</dbReference>
<keyword evidence="4" id="KW-1185">Reference proteome</keyword>
<dbReference type="CDD" id="cd00038">
    <property type="entry name" value="CAP_ED"/>
    <property type="match status" value="1"/>
</dbReference>
<gene>
    <name evidence="3" type="ORF">P0Y55_01885</name>
</gene>
<dbReference type="InterPro" id="IPR000595">
    <property type="entry name" value="cNMP-bd_dom"/>
</dbReference>
<dbReference type="Pfam" id="PF00027">
    <property type="entry name" value="cNMP_binding"/>
    <property type="match status" value="1"/>
</dbReference>
<accession>A0AA95F3N0</accession>
<evidence type="ECO:0000256" key="1">
    <source>
        <dbReference type="ARBA" id="ARBA00023159"/>
    </source>
</evidence>
<dbReference type="AlphaFoldDB" id="A0AA95F3N0"/>
<evidence type="ECO:0000313" key="4">
    <source>
        <dbReference type="Proteomes" id="UP001178662"/>
    </source>
</evidence>
<dbReference type="EMBL" id="CP119317">
    <property type="protein sequence ID" value="WEK56268.1"/>
    <property type="molecule type" value="Genomic_DNA"/>
</dbReference>
<dbReference type="InterPro" id="IPR014710">
    <property type="entry name" value="RmlC-like_jellyroll"/>
</dbReference>
<name>A0AA95F3N0_9BACL</name>
<protein>
    <submittedName>
        <fullName evidence="3">Crp/Fnr family transcriptional regulator</fullName>
    </submittedName>
</protein>
<dbReference type="PROSITE" id="PS50042">
    <property type="entry name" value="CNMP_BINDING_3"/>
    <property type="match status" value="1"/>
</dbReference>
<sequence>MSGTDWEQFRDRSQHKLVEQGSYLVRAGEQVRQVYFCTQGLFRFFYTLVDGKEFNKSFAQAGEVVTSYGAMISGEPSYFSIQALEHSRVIEITYDAIQQLINHSHTWERMLRKSVEQLYLKKEERERQLLFLNAEERLEQFRTKYPGLELRVPQYQIASYLGISPVSLSRISSKARN</sequence>
<proteinExistence type="predicted"/>
<dbReference type="SUPFAM" id="SSF51206">
    <property type="entry name" value="cAMP-binding domain-like"/>
    <property type="match status" value="1"/>
</dbReference>
<keyword evidence="1" id="KW-0010">Activator</keyword>
<evidence type="ECO:0000313" key="3">
    <source>
        <dbReference type="EMBL" id="WEK56268.1"/>
    </source>
</evidence>
<evidence type="ECO:0000259" key="2">
    <source>
        <dbReference type="PROSITE" id="PS50042"/>
    </source>
</evidence>
<dbReference type="Gene3D" id="2.60.120.10">
    <property type="entry name" value="Jelly Rolls"/>
    <property type="match status" value="1"/>
</dbReference>
<reference evidence="3" key="1">
    <citation type="submission" date="2023-03" db="EMBL/GenBank/DDBJ databases">
        <title>Andean soil-derived lignocellulolytic bacterial consortium as a source of novel taxa and putative plastic-active enzymes.</title>
        <authorList>
            <person name="Diaz-Garcia L."/>
            <person name="Chuvochina M."/>
            <person name="Feuerriegel G."/>
            <person name="Bunk B."/>
            <person name="Sproer C."/>
            <person name="Streit W.R."/>
            <person name="Rodriguez L.M."/>
            <person name="Overmann J."/>
            <person name="Jimenez D.J."/>
        </authorList>
    </citation>
    <scope>NUCLEOTIDE SEQUENCE</scope>
    <source>
        <strain evidence="3">MAG 2441</strain>
    </source>
</reference>
<organism evidence="3 4">
    <name type="scientific">Candidatus Cohnella colombiensis</name>
    <dbReference type="NCBI Taxonomy" id="3121368"/>
    <lineage>
        <taxon>Bacteria</taxon>
        <taxon>Bacillati</taxon>
        <taxon>Bacillota</taxon>
        <taxon>Bacilli</taxon>
        <taxon>Bacillales</taxon>
        <taxon>Paenibacillaceae</taxon>
        <taxon>Cohnella</taxon>
    </lineage>
</organism>
<dbReference type="InterPro" id="IPR018490">
    <property type="entry name" value="cNMP-bd_dom_sf"/>
</dbReference>